<protein>
    <submittedName>
        <fullName evidence="1">Uncharacterized protein</fullName>
    </submittedName>
</protein>
<dbReference type="EMBL" id="FTNR01000002">
    <property type="protein sequence ID" value="SIR71514.1"/>
    <property type="molecule type" value="Genomic_DNA"/>
</dbReference>
<name>A0A1N7D6Y9_9EURY</name>
<proteinExistence type="predicted"/>
<reference evidence="2" key="1">
    <citation type="submission" date="2017-01" db="EMBL/GenBank/DDBJ databases">
        <authorList>
            <person name="Varghese N."/>
            <person name="Submissions S."/>
        </authorList>
    </citation>
    <scope>NUCLEOTIDE SEQUENCE [LARGE SCALE GENOMIC DNA]</scope>
    <source>
        <strain evidence="2">type strain: HArc-</strain>
    </source>
</reference>
<dbReference type="RefSeq" id="WP_159440153.1">
    <property type="nucleotide sequence ID" value="NZ_FTNR01000002.1"/>
</dbReference>
<dbReference type="AlphaFoldDB" id="A0A1N7D6Y9"/>
<accession>A0A1N7D6Y9</accession>
<sequence>MPAIAIKDGHIEIFEEANVEHEDENRWEIAGRGNVKADYIVLLPDWR</sequence>
<evidence type="ECO:0000313" key="1">
    <source>
        <dbReference type="EMBL" id="SIR71514.1"/>
    </source>
</evidence>
<gene>
    <name evidence="1" type="ORF">SAMN05421752_10216</name>
</gene>
<organism evidence="1 2">
    <name type="scientific">Natronorubrum thiooxidans</name>
    <dbReference type="NCBI Taxonomy" id="308853"/>
    <lineage>
        <taxon>Archaea</taxon>
        <taxon>Methanobacteriati</taxon>
        <taxon>Methanobacteriota</taxon>
        <taxon>Stenosarchaea group</taxon>
        <taxon>Halobacteria</taxon>
        <taxon>Halobacteriales</taxon>
        <taxon>Natrialbaceae</taxon>
        <taxon>Natronorubrum</taxon>
    </lineage>
</organism>
<dbReference type="Proteomes" id="UP000185936">
    <property type="component" value="Unassembled WGS sequence"/>
</dbReference>
<keyword evidence="2" id="KW-1185">Reference proteome</keyword>
<evidence type="ECO:0000313" key="2">
    <source>
        <dbReference type="Proteomes" id="UP000185936"/>
    </source>
</evidence>